<evidence type="ECO:0000313" key="1">
    <source>
        <dbReference type="EMBL" id="SDM36419.1"/>
    </source>
</evidence>
<sequence length="701" mass="77338">MGVHCPAQEETYMTDVKTIATGIDAAIGCDYRRTERALYFVEYGGSIARYDLVRDAVGTVSTGTDTIMGTYQYDLDTGQQGAAGDDDVWWEIITDGERKLVSLEDAAIAYLGDVDYDGISSAEVQDLDYDRSRDLSGSDDDNELFEGAVFAVRTNDDNYAKVEVLDHGDDLQIRYRTYELQDAYQELGTGYDRPEDIVLGSDGIHAYVTERGGDVLRVDLEDADRSQATVLTSGLTRPHQLALDEDHSQAYVVEYDDDGRLLRIDLTSGAVDERYSGLDGAAGLLVDDEREFAYVTEQRDGGASGVLTRIELATGADEVLVGSLTAPFMLSWGSPTEDRVVFTERDPENAVSMVDLTTLDVDTLVDDVPFRPSSVALVSEDELLVCSDDVLAAVDLAADLYPADAPLFMGIGHVPVTDISADGYATTQGPGYPLQTESAPFGGRLPLMLNHERAYHDTGARYYRLLVDGDEPRQSWRQLKWTTSTNRFEPEAVSASSGGYYPVHRPGEIWYNSRLGYKLGTGWLTNGEHTITVKFYSDRDRSTLVDQEHVDVHIDNQHPRAEIGTIYHKLPPGAASTEEEIGACGIVDGGTDEFQLGVTAHDPEGHLRSWSLRTLWGDNQSATIASDSYDNHDASVSWAGIQDSREPGGWWSVYALESDSARQCAHTFYLDVWGRTVNGYHHVHRSRYHKSITMLMPDPSP</sequence>
<dbReference type="InterPro" id="IPR015943">
    <property type="entry name" value="WD40/YVTN_repeat-like_dom_sf"/>
</dbReference>
<proteinExistence type="predicted"/>
<evidence type="ECO:0000313" key="2">
    <source>
        <dbReference type="Proteomes" id="UP000199370"/>
    </source>
</evidence>
<organism evidence="1 2">
    <name type="scientific">Haloarchaeobius iranensis</name>
    <dbReference type="NCBI Taxonomy" id="996166"/>
    <lineage>
        <taxon>Archaea</taxon>
        <taxon>Methanobacteriati</taxon>
        <taxon>Methanobacteriota</taxon>
        <taxon>Stenosarchaea group</taxon>
        <taxon>Halobacteria</taxon>
        <taxon>Halobacteriales</taxon>
        <taxon>Halorubellaceae</taxon>
        <taxon>Haloarchaeobius</taxon>
    </lineage>
</organism>
<dbReference type="InterPro" id="IPR051200">
    <property type="entry name" value="Host-pathogen_enzymatic-act"/>
</dbReference>
<dbReference type="EMBL" id="FNIA01000001">
    <property type="protein sequence ID" value="SDM36419.1"/>
    <property type="molecule type" value="Genomic_DNA"/>
</dbReference>
<gene>
    <name evidence="1" type="ORF">SAMN05192554_101260</name>
</gene>
<dbReference type="STRING" id="996166.SAMN05192554_101260"/>
<name>A0A1G9SLW9_9EURY</name>
<protein>
    <submittedName>
        <fullName evidence="1">Uncharacterized protein</fullName>
    </submittedName>
</protein>
<keyword evidence="2" id="KW-1185">Reference proteome</keyword>
<reference evidence="1 2" key="1">
    <citation type="submission" date="2016-10" db="EMBL/GenBank/DDBJ databases">
        <authorList>
            <person name="de Groot N.N."/>
        </authorList>
    </citation>
    <scope>NUCLEOTIDE SEQUENCE [LARGE SCALE GENOMIC DNA]</scope>
    <source>
        <strain evidence="2">EB21,IBRC-M 10013,KCTC 4048</strain>
    </source>
</reference>
<dbReference type="PANTHER" id="PTHR47197:SF3">
    <property type="entry name" value="DIHYDRO-HEME D1 DEHYDROGENASE"/>
    <property type="match status" value="1"/>
</dbReference>
<dbReference type="PANTHER" id="PTHR47197">
    <property type="entry name" value="PROTEIN NIRF"/>
    <property type="match status" value="1"/>
</dbReference>
<dbReference type="AlphaFoldDB" id="A0A1G9SLW9"/>
<dbReference type="SUPFAM" id="SSF63825">
    <property type="entry name" value="YWTD domain"/>
    <property type="match status" value="1"/>
</dbReference>
<accession>A0A1G9SLW9</accession>
<dbReference type="Proteomes" id="UP000199370">
    <property type="component" value="Unassembled WGS sequence"/>
</dbReference>
<dbReference type="Gene3D" id="2.130.10.10">
    <property type="entry name" value="YVTN repeat-like/Quinoprotein amine dehydrogenase"/>
    <property type="match status" value="1"/>
</dbReference>